<dbReference type="Gene3D" id="3.10.20.30">
    <property type="match status" value="1"/>
</dbReference>
<dbReference type="InterPro" id="IPR001041">
    <property type="entry name" value="2Fe-2S_ferredoxin-type"/>
</dbReference>
<dbReference type="PROSITE" id="PS51085">
    <property type="entry name" value="2FE2S_FER_2"/>
    <property type="match status" value="1"/>
</dbReference>
<keyword evidence="2" id="KW-0411">Iron-sulfur</keyword>
<feature type="domain" description="2Fe-2S ferredoxin-type" evidence="3">
    <location>
        <begin position="33"/>
        <end position="121"/>
    </location>
</feature>
<accession>A0A7S4QGT2</accession>
<dbReference type="InterPro" id="IPR012675">
    <property type="entry name" value="Beta-grasp_dom_sf"/>
</dbReference>
<keyword evidence="1" id="KW-0001">2Fe-2S</keyword>
<organism evidence="4">
    <name type="scientific">Alexandrium monilatum</name>
    <dbReference type="NCBI Taxonomy" id="311494"/>
    <lineage>
        <taxon>Eukaryota</taxon>
        <taxon>Sar</taxon>
        <taxon>Alveolata</taxon>
        <taxon>Dinophyceae</taxon>
        <taxon>Gonyaulacales</taxon>
        <taxon>Pyrocystaceae</taxon>
        <taxon>Alexandrium</taxon>
    </lineage>
</organism>
<sequence length="132" mass="14683">MSSTETANKMKIALLGPVKRAQMQAKLKGIPKREVKIQINNAVKMVNSQQTILEAAHKDFGIKIPYNCRAGICGACETIYGTGGPQNVTKYKCNITGLNRKIRPCYEPVQDGMRLITLDHEMDMLRQSTADE</sequence>
<keyword evidence="1" id="KW-0408">Iron</keyword>
<dbReference type="AlphaFoldDB" id="A0A7S4QGT2"/>
<gene>
    <name evidence="4" type="ORF">AMON00008_LOCUS20216</name>
</gene>
<dbReference type="CDD" id="cd00207">
    <property type="entry name" value="fer2"/>
    <property type="match status" value="1"/>
</dbReference>
<dbReference type="InterPro" id="IPR036010">
    <property type="entry name" value="2Fe-2S_ferredoxin-like_sf"/>
</dbReference>
<dbReference type="GO" id="GO:0051537">
    <property type="term" value="F:2 iron, 2 sulfur cluster binding"/>
    <property type="evidence" value="ECO:0007669"/>
    <property type="project" value="UniProtKB-KW"/>
</dbReference>
<evidence type="ECO:0000259" key="3">
    <source>
        <dbReference type="PROSITE" id="PS51085"/>
    </source>
</evidence>
<reference evidence="4" key="1">
    <citation type="submission" date="2021-01" db="EMBL/GenBank/DDBJ databases">
        <authorList>
            <person name="Corre E."/>
            <person name="Pelletier E."/>
            <person name="Niang G."/>
            <person name="Scheremetjew M."/>
            <person name="Finn R."/>
            <person name="Kale V."/>
            <person name="Holt S."/>
            <person name="Cochrane G."/>
            <person name="Meng A."/>
            <person name="Brown T."/>
            <person name="Cohen L."/>
        </authorList>
    </citation>
    <scope>NUCLEOTIDE SEQUENCE</scope>
    <source>
        <strain evidence="4">CCMP3105</strain>
    </source>
</reference>
<dbReference type="PROSITE" id="PS00197">
    <property type="entry name" value="2FE2S_FER_1"/>
    <property type="match status" value="1"/>
</dbReference>
<dbReference type="InterPro" id="IPR006058">
    <property type="entry name" value="2Fe2S_fd_BS"/>
</dbReference>
<evidence type="ECO:0000313" key="4">
    <source>
        <dbReference type="EMBL" id="CAE4583200.1"/>
    </source>
</evidence>
<keyword evidence="1" id="KW-0479">Metal-binding</keyword>
<dbReference type="Pfam" id="PF00111">
    <property type="entry name" value="Fer2"/>
    <property type="match status" value="1"/>
</dbReference>
<dbReference type="SUPFAM" id="SSF54292">
    <property type="entry name" value="2Fe-2S ferredoxin-like"/>
    <property type="match status" value="1"/>
</dbReference>
<dbReference type="EMBL" id="HBNR01029652">
    <property type="protein sequence ID" value="CAE4583200.1"/>
    <property type="molecule type" value="Transcribed_RNA"/>
</dbReference>
<protein>
    <recommendedName>
        <fullName evidence="3">2Fe-2S ferredoxin-type domain-containing protein</fullName>
    </recommendedName>
</protein>
<evidence type="ECO:0000256" key="2">
    <source>
        <dbReference type="ARBA" id="ARBA00023014"/>
    </source>
</evidence>
<evidence type="ECO:0000256" key="1">
    <source>
        <dbReference type="ARBA" id="ARBA00022714"/>
    </source>
</evidence>
<proteinExistence type="predicted"/>
<name>A0A7S4QGT2_9DINO</name>